<keyword evidence="1 3" id="KW-0732">Signal</keyword>
<dbReference type="Pfam" id="PF01657">
    <property type="entry name" value="Stress-antifung"/>
    <property type="match status" value="2"/>
</dbReference>
<evidence type="ECO:0000313" key="6">
    <source>
        <dbReference type="Proteomes" id="UP000652761"/>
    </source>
</evidence>
<proteinExistence type="predicted"/>
<dbReference type="CDD" id="cd23509">
    <property type="entry name" value="Gnk2-like"/>
    <property type="match status" value="2"/>
</dbReference>
<feature type="domain" description="Gnk2-homologous" evidence="4">
    <location>
        <begin position="139"/>
        <end position="244"/>
    </location>
</feature>
<dbReference type="Gene3D" id="3.30.430.20">
    <property type="entry name" value="Gnk2 domain, C-X8-C-X2-C motif"/>
    <property type="match status" value="2"/>
</dbReference>
<feature type="chain" id="PRO_5032277477" description="Gnk2-homologous domain-containing protein" evidence="3">
    <location>
        <begin position="31"/>
        <end position="420"/>
    </location>
</feature>
<evidence type="ECO:0000259" key="4">
    <source>
        <dbReference type="PROSITE" id="PS51473"/>
    </source>
</evidence>
<dbReference type="FunFam" id="3.30.430.20:FF:000003">
    <property type="entry name" value="Cysteine-rich RLK (RECEPTOR-like protein kinase) 10"/>
    <property type="match status" value="1"/>
</dbReference>
<dbReference type="OrthoDB" id="696781at2759"/>
<dbReference type="PROSITE" id="PS51473">
    <property type="entry name" value="GNK2"/>
    <property type="match status" value="2"/>
</dbReference>
<keyword evidence="6" id="KW-1185">Reference proteome</keyword>
<feature type="signal peptide" evidence="3">
    <location>
        <begin position="1"/>
        <end position="30"/>
    </location>
</feature>
<reference evidence="5" key="1">
    <citation type="submission" date="2017-07" db="EMBL/GenBank/DDBJ databases">
        <title>Taro Niue Genome Assembly and Annotation.</title>
        <authorList>
            <person name="Atibalentja N."/>
            <person name="Keating K."/>
            <person name="Fields C.J."/>
        </authorList>
    </citation>
    <scope>NUCLEOTIDE SEQUENCE</scope>
    <source>
        <strain evidence="5">Niue_2</strain>
        <tissue evidence="5">Leaf</tissue>
    </source>
</reference>
<dbReference type="InterPro" id="IPR002902">
    <property type="entry name" value="GNK2"/>
</dbReference>
<name>A0A843WXM1_COLES</name>
<dbReference type="EMBL" id="NMUH01004541">
    <property type="protein sequence ID" value="MQM09991.1"/>
    <property type="molecule type" value="Genomic_DNA"/>
</dbReference>
<evidence type="ECO:0000313" key="5">
    <source>
        <dbReference type="EMBL" id="MQM09991.1"/>
    </source>
</evidence>
<sequence>MAFPVLHSAPLLLLRLSSLFLLLASQYCSGYLFYQSCVSGNYTNESPFHENLLSLLSSLSSRAPANDGYFNDTIGQAPDLVYGLALCRGDVVEAPCRECLANAANQVATVLCPNKKNATVWYETCLLRYSDRSFFGIDEGGKYTDSSYPNVTGAANYGAVLGGLLRGLRERAVRSPRLFAAGKENVTSFREIYGLVQCTRDITPDVCHSCLTYMFQYTNTCCANLQEARQMGASCFLRFQANRFYNASGDAADSPPLPPVSLPATTPGATDPLGRRYAFLFPALPLTSDGSSPRHEIKASSFSAVCGKLRRKFLRWLSEIFSSFLGFSEQSQGEDPTGWRYHRLGPPGGVDHRWGPGGPHQSDRLEAELPSKLQFFALKSYAGLDDLVEHFDSFDALMTLQGASDAIKCRTFTTTLVQSA</sequence>
<dbReference type="PANTHER" id="PTHR32099:SF42">
    <property type="entry name" value="CYSTEINE-RICH RECEPTOR-LIKE PROTEIN KINASE 9-RELATED"/>
    <property type="match status" value="1"/>
</dbReference>
<dbReference type="AlphaFoldDB" id="A0A843WXM1"/>
<dbReference type="PANTHER" id="PTHR32099">
    <property type="entry name" value="CYSTEINE-RICH REPEAT SECRETORY PROTEIN"/>
    <property type="match status" value="1"/>
</dbReference>
<feature type="domain" description="Gnk2-homologous" evidence="4">
    <location>
        <begin position="30"/>
        <end position="134"/>
    </location>
</feature>
<gene>
    <name evidence="5" type="ORF">Taro_042877</name>
</gene>
<protein>
    <recommendedName>
        <fullName evidence="4">Gnk2-homologous domain-containing protein</fullName>
    </recommendedName>
</protein>
<organism evidence="5 6">
    <name type="scientific">Colocasia esculenta</name>
    <name type="common">Wild taro</name>
    <name type="synonym">Arum esculentum</name>
    <dbReference type="NCBI Taxonomy" id="4460"/>
    <lineage>
        <taxon>Eukaryota</taxon>
        <taxon>Viridiplantae</taxon>
        <taxon>Streptophyta</taxon>
        <taxon>Embryophyta</taxon>
        <taxon>Tracheophyta</taxon>
        <taxon>Spermatophyta</taxon>
        <taxon>Magnoliopsida</taxon>
        <taxon>Liliopsida</taxon>
        <taxon>Araceae</taxon>
        <taxon>Aroideae</taxon>
        <taxon>Colocasieae</taxon>
        <taxon>Colocasia</taxon>
    </lineage>
</organism>
<dbReference type="Proteomes" id="UP000652761">
    <property type="component" value="Unassembled WGS sequence"/>
</dbReference>
<keyword evidence="2" id="KW-0677">Repeat</keyword>
<evidence type="ECO:0000256" key="1">
    <source>
        <dbReference type="ARBA" id="ARBA00022729"/>
    </source>
</evidence>
<comment type="caution">
    <text evidence="5">The sequence shown here is derived from an EMBL/GenBank/DDBJ whole genome shotgun (WGS) entry which is preliminary data.</text>
</comment>
<evidence type="ECO:0000256" key="2">
    <source>
        <dbReference type="ARBA" id="ARBA00022737"/>
    </source>
</evidence>
<accession>A0A843WXM1</accession>
<evidence type="ECO:0000256" key="3">
    <source>
        <dbReference type="SAM" id="SignalP"/>
    </source>
</evidence>
<dbReference type="InterPro" id="IPR038408">
    <property type="entry name" value="GNK2_sf"/>
</dbReference>